<dbReference type="GeneID" id="19459369"/>
<evidence type="ECO:0000313" key="3">
    <source>
        <dbReference type="Proteomes" id="UP000016922"/>
    </source>
</evidence>
<name>S3DAZ5_GLAL2</name>
<gene>
    <name evidence="2" type="ORF">GLAREA_00311</name>
</gene>
<sequence length="55" mass="5998">MTYAELPTTSLELERQVSLTDNLPSCATSPDLEFQHSSTQELPPYPTSTTSPGLN</sequence>
<organism evidence="2 3">
    <name type="scientific">Glarea lozoyensis (strain ATCC 20868 / MF5171)</name>
    <dbReference type="NCBI Taxonomy" id="1116229"/>
    <lineage>
        <taxon>Eukaryota</taxon>
        <taxon>Fungi</taxon>
        <taxon>Dikarya</taxon>
        <taxon>Ascomycota</taxon>
        <taxon>Pezizomycotina</taxon>
        <taxon>Leotiomycetes</taxon>
        <taxon>Helotiales</taxon>
        <taxon>Helotiaceae</taxon>
        <taxon>Glarea</taxon>
    </lineage>
</organism>
<dbReference type="HOGENOM" id="CLU_3032520_0_0_1"/>
<evidence type="ECO:0000313" key="2">
    <source>
        <dbReference type="EMBL" id="EPE29151.1"/>
    </source>
</evidence>
<feature type="compositionally biased region" description="Polar residues" evidence="1">
    <location>
        <begin position="35"/>
        <end position="55"/>
    </location>
</feature>
<evidence type="ECO:0000256" key="1">
    <source>
        <dbReference type="SAM" id="MobiDB-lite"/>
    </source>
</evidence>
<dbReference type="RefSeq" id="XP_008083260.1">
    <property type="nucleotide sequence ID" value="XM_008085069.1"/>
</dbReference>
<feature type="region of interest" description="Disordered" evidence="1">
    <location>
        <begin position="22"/>
        <end position="55"/>
    </location>
</feature>
<keyword evidence="3" id="KW-1185">Reference proteome</keyword>
<dbReference type="Proteomes" id="UP000016922">
    <property type="component" value="Unassembled WGS sequence"/>
</dbReference>
<dbReference type="KEGG" id="glz:GLAREA_00311"/>
<reference evidence="2 3" key="1">
    <citation type="journal article" date="2013" name="BMC Genomics">
        <title>Genomics-driven discovery of the pneumocandin biosynthetic gene cluster in the fungus Glarea lozoyensis.</title>
        <authorList>
            <person name="Chen L."/>
            <person name="Yue Q."/>
            <person name="Zhang X."/>
            <person name="Xiang M."/>
            <person name="Wang C."/>
            <person name="Li S."/>
            <person name="Che Y."/>
            <person name="Ortiz-Lopez F.J."/>
            <person name="Bills G.F."/>
            <person name="Liu X."/>
            <person name="An Z."/>
        </authorList>
    </citation>
    <scope>NUCLEOTIDE SEQUENCE [LARGE SCALE GENOMIC DNA]</scope>
    <source>
        <strain evidence="3">ATCC 20868 / MF5171</strain>
    </source>
</reference>
<accession>S3DAZ5</accession>
<proteinExistence type="predicted"/>
<protein>
    <submittedName>
        <fullName evidence="2">Uncharacterized protein</fullName>
    </submittedName>
</protein>
<dbReference type="AlphaFoldDB" id="S3DAZ5"/>
<dbReference type="EMBL" id="KE145367">
    <property type="protein sequence ID" value="EPE29151.1"/>
    <property type="molecule type" value="Genomic_DNA"/>
</dbReference>